<comment type="caution">
    <text evidence="3">The sequence shown here is derived from an EMBL/GenBank/DDBJ whole genome shotgun (WGS) entry which is preliminary data.</text>
</comment>
<protein>
    <submittedName>
        <fullName evidence="3">RICIN domain-containing protein</fullName>
    </submittedName>
</protein>
<organism evidence="3 4">
    <name type="scientific">Glycomyces tritici</name>
    <dbReference type="NCBI Taxonomy" id="2665176"/>
    <lineage>
        <taxon>Bacteria</taxon>
        <taxon>Bacillati</taxon>
        <taxon>Actinomycetota</taxon>
        <taxon>Actinomycetes</taxon>
        <taxon>Glycomycetales</taxon>
        <taxon>Glycomycetaceae</taxon>
        <taxon>Glycomyces</taxon>
    </lineage>
</organism>
<dbReference type="Gene3D" id="2.80.10.50">
    <property type="match status" value="2"/>
</dbReference>
<dbReference type="InterPro" id="IPR029058">
    <property type="entry name" value="AB_hydrolase_fold"/>
</dbReference>
<dbReference type="RefSeq" id="WP_289957900.1">
    <property type="nucleotide sequence ID" value="NZ_JAUEMJ010000004.1"/>
</dbReference>
<dbReference type="Proteomes" id="UP001171902">
    <property type="component" value="Unassembled WGS sequence"/>
</dbReference>
<reference evidence="3" key="1">
    <citation type="submission" date="2023-06" db="EMBL/GenBank/DDBJ databases">
        <title>Gycomyces niveus sp.nov., a novel actinomycete isolated from soil in Shouguang.</title>
        <authorList>
            <person name="Yang X."/>
            <person name="Zhao J."/>
        </authorList>
    </citation>
    <scope>NUCLEOTIDE SEQUENCE</scope>
    <source>
        <strain evidence="3">NEAU C2</strain>
    </source>
</reference>
<dbReference type="Gene3D" id="3.40.50.1820">
    <property type="entry name" value="alpha/beta hydrolase"/>
    <property type="match status" value="1"/>
</dbReference>
<dbReference type="InterPro" id="IPR035992">
    <property type="entry name" value="Ricin_B-like_lectins"/>
</dbReference>
<dbReference type="Pfam" id="PF14200">
    <property type="entry name" value="RicinB_lectin_2"/>
    <property type="match status" value="1"/>
</dbReference>
<evidence type="ECO:0000259" key="2">
    <source>
        <dbReference type="SMART" id="SM00458"/>
    </source>
</evidence>
<dbReference type="Pfam" id="PF12740">
    <property type="entry name" value="PETase"/>
    <property type="match status" value="1"/>
</dbReference>
<dbReference type="InterPro" id="IPR041127">
    <property type="entry name" value="PET_hydrolase/cutinase-like"/>
</dbReference>
<evidence type="ECO:0000256" key="1">
    <source>
        <dbReference type="SAM" id="SignalP"/>
    </source>
</evidence>
<dbReference type="PROSITE" id="PS50231">
    <property type="entry name" value="RICIN_B_LECTIN"/>
    <property type="match status" value="1"/>
</dbReference>
<dbReference type="SUPFAM" id="SSF50370">
    <property type="entry name" value="Ricin B-like lectins"/>
    <property type="match status" value="1"/>
</dbReference>
<name>A0ABT7YRU8_9ACTN</name>
<dbReference type="PROSITE" id="PS51318">
    <property type="entry name" value="TAT"/>
    <property type="match status" value="1"/>
</dbReference>
<feature type="domain" description="Ricin B lectin" evidence="2">
    <location>
        <begin position="302"/>
        <end position="437"/>
    </location>
</feature>
<keyword evidence="1" id="KW-0732">Signal</keyword>
<evidence type="ECO:0000313" key="3">
    <source>
        <dbReference type="EMBL" id="MDN3240978.1"/>
    </source>
</evidence>
<sequence length="439" mass="45812">MSMNRRSLLSLGAAGAVGVGASLLGAGSALAATAPSTPFAVGVRQYTWSRGSRQISTYVYYPATGSPGGNPVTNAPVANGVFPICEYTHGSGASPQRALNHIRPLAAAGFIVPAPVFTSSSVGDAYNGNLSRDVSEVLTRTLALNSGSDPLAGHIDTAAGVGVSGYSMGGMTTHGLLTAWPDTRIKAAVPISCVDVGNPGGTVKANVLFIHGDRDEVCAYSSARQAYSELPSPKGFLTFFGADHSGTSWNTATSGIALRTWHDWMRWSLYGDTAARDRLPADASGSGTRWEAALGDTTPTEPGTYRLVAQHSGKYADINGVSTSAGALLHQWSGTGRTNQQFQFIDVGEGHYKIKAGHSGLVLQVASNSNGADITQQADTGAASQQWRLTDHGNNVVSIINRQSGLAMDVYERSTADGARISQYTPNGGTNQRFTRQAV</sequence>
<accession>A0ABT7YRU8</accession>
<dbReference type="EMBL" id="JAUEMJ010000004">
    <property type="protein sequence ID" value="MDN3240978.1"/>
    <property type="molecule type" value="Genomic_DNA"/>
</dbReference>
<feature type="chain" id="PRO_5045094278" evidence="1">
    <location>
        <begin position="32"/>
        <end position="439"/>
    </location>
</feature>
<feature type="signal peptide" evidence="1">
    <location>
        <begin position="1"/>
        <end position="31"/>
    </location>
</feature>
<evidence type="ECO:0000313" key="4">
    <source>
        <dbReference type="Proteomes" id="UP001171902"/>
    </source>
</evidence>
<dbReference type="SMART" id="SM00458">
    <property type="entry name" value="RICIN"/>
    <property type="match status" value="1"/>
</dbReference>
<dbReference type="CDD" id="cd00161">
    <property type="entry name" value="beta-trefoil_Ricin-like"/>
    <property type="match status" value="1"/>
</dbReference>
<dbReference type="InterPro" id="IPR000772">
    <property type="entry name" value="Ricin_B_lectin"/>
</dbReference>
<dbReference type="SUPFAM" id="SSF53474">
    <property type="entry name" value="alpha/beta-Hydrolases"/>
    <property type="match status" value="1"/>
</dbReference>
<dbReference type="InterPro" id="IPR006311">
    <property type="entry name" value="TAT_signal"/>
</dbReference>
<keyword evidence="4" id="KW-1185">Reference proteome</keyword>
<gene>
    <name evidence="3" type="ORF">QWI33_14695</name>
</gene>
<proteinExistence type="predicted"/>